<evidence type="ECO:0008006" key="3">
    <source>
        <dbReference type="Google" id="ProtNLM"/>
    </source>
</evidence>
<dbReference type="RefSeq" id="WP_377480193.1">
    <property type="nucleotide sequence ID" value="NZ_JBHUOX010000001.1"/>
</dbReference>
<gene>
    <name evidence="1" type="ORF">ACFS7Z_02180</name>
</gene>
<dbReference type="Proteomes" id="UP001597641">
    <property type="component" value="Unassembled WGS sequence"/>
</dbReference>
<name>A0ABW6BQF6_9BACT</name>
<dbReference type="InterPro" id="IPR029044">
    <property type="entry name" value="Nucleotide-diphossugar_trans"/>
</dbReference>
<reference evidence="2" key="1">
    <citation type="journal article" date="2019" name="Int. J. Syst. Evol. Microbiol.">
        <title>The Global Catalogue of Microorganisms (GCM) 10K type strain sequencing project: providing services to taxonomists for standard genome sequencing and annotation.</title>
        <authorList>
            <consortium name="The Broad Institute Genomics Platform"/>
            <consortium name="The Broad Institute Genome Sequencing Center for Infectious Disease"/>
            <person name="Wu L."/>
            <person name="Ma J."/>
        </authorList>
    </citation>
    <scope>NUCLEOTIDE SEQUENCE [LARGE SCALE GENOMIC DNA]</scope>
    <source>
        <strain evidence="2">KCTC 23984</strain>
    </source>
</reference>
<sequence>MKSAFTICSNNYLARAKVVADSFVEHHPEASFFIFLVDKFDPSLDYELFNKYTLIPIHEVLHHVEELALKYNIIELSTAVKPAAFSYLLQMYGFETIAYLDPDLRIYSKFQEVENALQTHNIVLTPHFCSPVDDGKQPSDVDFIPFGIYNLGFIALKNSEETRSFLAWWHERLMKYCFIRPHDGMFTDQLWINYAPIFFEHCYVLKHLGYNMANWNLYERELSESEGGYLVNSVFDLRFYHFSHYKSNNPYSISDSQNRFTLEERQDLQKLYVDYHKALIQNKHEQFSQVVSYYKLMYDGHKAAIKANEPPYSFKKKFKLKLKNMLTDD</sequence>
<protein>
    <recommendedName>
        <fullName evidence="3">Glycosyl transferase</fullName>
    </recommendedName>
</protein>
<organism evidence="1 2">
    <name type="scientific">Pontibacter toksunensis</name>
    <dbReference type="NCBI Taxonomy" id="1332631"/>
    <lineage>
        <taxon>Bacteria</taxon>
        <taxon>Pseudomonadati</taxon>
        <taxon>Bacteroidota</taxon>
        <taxon>Cytophagia</taxon>
        <taxon>Cytophagales</taxon>
        <taxon>Hymenobacteraceae</taxon>
        <taxon>Pontibacter</taxon>
    </lineage>
</organism>
<dbReference type="SUPFAM" id="SSF53448">
    <property type="entry name" value="Nucleotide-diphospho-sugar transferases"/>
    <property type="match status" value="1"/>
</dbReference>
<proteinExistence type="predicted"/>
<comment type="caution">
    <text evidence="1">The sequence shown here is derived from an EMBL/GenBank/DDBJ whole genome shotgun (WGS) entry which is preliminary data.</text>
</comment>
<dbReference type="Gene3D" id="3.90.550.10">
    <property type="entry name" value="Spore Coat Polysaccharide Biosynthesis Protein SpsA, Chain A"/>
    <property type="match status" value="1"/>
</dbReference>
<dbReference type="EMBL" id="JBHUOX010000001">
    <property type="protein sequence ID" value="MFD2999152.1"/>
    <property type="molecule type" value="Genomic_DNA"/>
</dbReference>
<evidence type="ECO:0000313" key="1">
    <source>
        <dbReference type="EMBL" id="MFD2999152.1"/>
    </source>
</evidence>
<accession>A0ABW6BQF6</accession>
<keyword evidence="2" id="KW-1185">Reference proteome</keyword>
<evidence type="ECO:0000313" key="2">
    <source>
        <dbReference type="Proteomes" id="UP001597641"/>
    </source>
</evidence>